<dbReference type="Gene3D" id="4.10.520.10">
    <property type="entry name" value="IHF-like DNA-binding proteins"/>
    <property type="match status" value="1"/>
</dbReference>
<accession>A0A382VZR2</accession>
<protein>
    <submittedName>
        <fullName evidence="1">Uncharacterized protein</fullName>
    </submittedName>
</protein>
<dbReference type="EMBL" id="UINC01155868">
    <property type="protein sequence ID" value="SVD51969.1"/>
    <property type="molecule type" value="Genomic_DNA"/>
</dbReference>
<dbReference type="GO" id="GO:0030527">
    <property type="term" value="F:structural constituent of chromatin"/>
    <property type="evidence" value="ECO:0007669"/>
    <property type="project" value="InterPro"/>
</dbReference>
<feature type="non-terminal residue" evidence="1">
    <location>
        <position position="42"/>
    </location>
</feature>
<name>A0A382VZR2_9ZZZZ</name>
<organism evidence="1">
    <name type="scientific">marine metagenome</name>
    <dbReference type="NCBI Taxonomy" id="408172"/>
    <lineage>
        <taxon>unclassified sequences</taxon>
        <taxon>metagenomes</taxon>
        <taxon>ecological metagenomes</taxon>
    </lineage>
</organism>
<dbReference type="AlphaFoldDB" id="A0A382VZR2"/>
<evidence type="ECO:0000313" key="1">
    <source>
        <dbReference type="EMBL" id="SVD51969.1"/>
    </source>
</evidence>
<dbReference type="Pfam" id="PF00216">
    <property type="entry name" value="Bac_DNA_binding"/>
    <property type="match status" value="1"/>
</dbReference>
<dbReference type="InterPro" id="IPR010992">
    <property type="entry name" value="IHF-like_DNA-bd_dom_sf"/>
</dbReference>
<reference evidence="1" key="1">
    <citation type="submission" date="2018-05" db="EMBL/GenBank/DDBJ databases">
        <authorList>
            <person name="Lanie J.A."/>
            <person name="Ng W.-L."/>
            <person name="Kazmierczak K.M."/>
            <person name="Andrzejewski T.M."/>
            <person name="Davidsen T.M."/>
            <person name="Wayne K.J."/>
            <person name="Tettelin H."/>
            <person name="Glass J.I."/>
            <person name="Rusch D."/>
            <person name="Podicherti R."/>
            <person name="Tsui H.-C.T."/>
            <person name="Winkler M.E."/>
        </authorList>
    </citation>
    <scope>NUCLEOTIDE SEQUENCE</scope>
</reference>
<gene>
    <name evidence="1" type="ORF">METZ01_LOCUS404823</name>
</gene>
<dbReference type="InterPro" id="IPR000119">
    <property type="entry name" value="Hist_DNA-bd"/>
</dbReference>
<proteinExistence type="predicted"/>
<dbReference type="SUPFAM" id="SSF47729">
    <property type="entry name" value="IHF-like DNA-binding proteins"/>
    <property type="match status" value="1"/>
</dbReference>
<dbReference type="GO" id="GO:0003677">
    <property type="term" value="F:DNA binding"/>
    <property type="evidence" value="ECO:0007669"/>
    <property type="project" value="InterPro"/>
</dbReference>
<sequence>MVKVDIVRAIQLGTDLQFGEAEKVVNDMLEMIKEKLEKGEDV</sequence>